<name>A0ABQ8C446_BRANA</name>
<evidence type="ECO:0008006" key="3">
    <source>
        <dbReference type="Google" id="ProtNLM"/>
    </source>
</evidence>
<dbReference type="EMBL" id="JAGKQM010000009">
    <property type="protein sequence ID" value="KAH0911820.1"/>
    <property type="molecule type" value="Genomic_DNA"/>
</dbReference>
<dbReference type="PANTHER" id="PTHR34284">
    <property type="entry name" value="FG-GAP REPEAT-CONTAINING PROTEIN"/>
    <property type="match status" value="1"/>
</dbReference>
<gene>
    <name evidence="1" type="ORF">HID58_035141</name>
</gene>
<comment type="caution">
    <text evidence="1">The sequence shown here is derived from an EMBL/GenBank/DDBJ whole genome shotgun (WGS) entry which is preliminary data.</text>
</comment>
<protein>
    <recommendedName>
        <fullName evidence="3">FG-GAP repeat-containing protein</fullName>
    </recommendedName>
</protein>
<sequence length="471" mass="52454">MNADLSGDGKKEVIVATNDAKIHNADLVVVTSVWSLFFFDHNLKKLWETNQQKHSDTGLVIVGGQMEMQPYKKLWSNTRRSATEKRASEDSGVDNLRHFSVYLFAGRTGVLRLSKKTDDVEAHTSDAPKLIFQHNYKFECREFRELILGVMPHHWLGRLRSHIPQEHTPAGIDLLRKIPKLTGKAVRYDGSSTPNKGIQYILTITNYTKLWWVPTVVMAHQKKGIKAIHLSTGRILCKLHLLEGGLHADINGDGVLDHVQRIIVSGSMEVLKPRWAVATSGVPVREQLFNVSICHHTAFNSMHYREHSRNFVDTSDTSSLEISTPILIARRGSHCDVIFLRKRGEVTSYTSDKKATWSHHPSPSGLTESGTGVPTLKPFLLRIHDNHPMILAGGDQAAVILSLGGSVLASIDLPFQPTHAVIADDFSNDGLTDVIVMTSNGIYGFVQTRQPRALFLSSLVGYLLVVMTNLK</sequence>
<accession>A0ABQ8C446</accession>
<reference evidence="1 2" key="1">
    <citation type="submission" date="2021-05" db="EMBL/GenBank/DDBJ databases">
        <title>Genome Assembly of Synthetic Allotetraploid Brassica napus Reveals Homoeologous Exchanges between Subgenomes.</title>
        <authorList>
            <person name="Davis J.T."/>
        </authorList>
    </citation>
    <scope>NUCLEOTIDE SEQUENCE [LARGE SCALE GENOMIC DNA]</scope>
    <source>
        <strain evidence="2">cv. Da-Ae</strain>
        <tissue evidence="1">Seedling</tissue>
    </source>
</reference>
<dbReference type="PANTHER" id="PTHR34284:SF1">
    <property type="entry name" value="FG-GAP REPEAT-CONTAINING PROTEIN"/>
    <property type="match status" value="1"/>
</dbReference>
<dbReference type="Proteomes" id="UP000824890">
    <property type="component" value="Unassembled WGS sequence"/>
</dbReference>
<organism evidence="1 2">
    <name type="scientific">Brassica napus</name>
    <name type="common">Rape</name>
    <dbReference type="NCBI Taxonomy" id="3708"/>
    <lineage>
        <taxon>Eukaryota</taxon>
        <taxon>Viridiplantae</taxon>
        <taxon>Streptophyta</taxon>
        <taxon>Embryophyta</taxon>
        <taxon>Tracheophyta</taxon>
        <taxon>Spermatophyta</taxon>
        <taxon>Magnoliopsida</taxon>
        <taxon>eudicotyledons</taxon>
        <taxon>Gunneridae</taxon>
        <taxon>Pentapetalae</taxon>
        <taxon>rosids</taxon>
        <taxon>malvids</taxon>
        <taxon>Brassicales</taxon>
        <taxon>Brassicaceae</taxon>
        <taxon>Brassiceae</taxon>
        <taxon>Brassica</taxon>
    </lineage>
</organism>
<dbReference type="InterPro" id="IPR028994">
    <property type="entry name" value="Integrin_alpha_N"/>
</dbReference>
<proteinExistence type="predicted"/>
<evidence type="ECO:0000313" key="1">
    <source>
        <dbReference type="EMBL" id="KAH0911820.1"/>
    </source>
</evidence>
<keyword evidence="2" id="KW-1185">Reference proteome</keyword>
<evidence type="ECO:0000313" key="2">
    <source>
        <dbReference type="Proteomes" id="UP000824890"/>
    </source>
</evidence>
<dbReference type="SUPFAM" id="SSF69318">
    <property type="entry name" value="Integrin alpha N-terminal domain"/>
    <property type="match status" value="1"/>
</dbReference>